<feature type="region of interest" description="Disordered" evidence="8">
    <location>
        <begin position="124"/>
        <end position="164"/>
    </location>
</feature>
<dbReference type="CDD" id="cd14695">
    <property type="entry name" value="bZIP_HLF"/>
    <property type="match status" value="1"/>
</dbReference>
<dbReference type="GO" id="GO:0003677">
    <property type="term" value="F:DNA binding"/>
    <property type="evidence" value="ECO:0007669"/>
    <property type="project" value="UniProtKB-KW"/>
</dbReference>
<comment type="similarity">
    <text evidence="2">Belongs to the bZIP family. NFIL3 subfamily.</text>
</comment>
<protein>
    <recommendedName>
        <fullName evidence="9">BZIP domain-containing protein</fullName>
    </recommendedName>
</protein>
<dbReference type="PANTHER" id="PTHR11988">
    <property type="entry name" value="THYROTROPH EMBRYONIC FACTOR RELATED"/>
    <property type="match status" value="1"/>
</dbReference>
<dbReference type="InterPro" id="IPR040223">
    <property type="entry name" value="PAR_bZIP"/>
</dbReference>
<evidence type="ECO:0000313" key="10">
    <source>
        <dbReference type="EMBL" id="KAL3402004.1"/>
    </source>
</evidence>
<feature type="compositionally biased region" description="Basic and acidic residues" evidence="8">
    <location>
        <begin position="132"/>
        <end position="164"/>
    </location>
</feature>
<feature type="coiled-coil region" evidence="7">
    <location>
        <begin position="174"/>
        <end position="201"/>
    </location>
</feature>
<dbReference type="Proteomes" id="UP001627154">
    <property type="component" value="Unassembled WGS sequence"/>
</dbReference>
<dbReference type="InterPro" id="IPR004827">
    <property type="entry name" value="bZIP"/>
</dbReference>
<proteinExistence type="inferred from homology"/>
<reference evidence="10 11" key="1">
    <citation type="journal article" date="2024" name="bioRxiv">
        <title>A reference genome for Trichogramma kaykai: A tiny desert-dwelling parasitoid wasp with competing sex-ratio distorters.</title>
        <authorList>
            <person name="Culotta J."/>
            <person name="Lindsey A.R."/>
        </authorList>
    </citation>
    <scope>NUCLEOTIDE SEQUENCE [LARGE SCALE GENOMIC DNA]</scope>
    <source>
        <strain evidence="10 11">KSX58</strain>
    </source>
</reference>
<name>A0ABD2XAD2_9HYME</name>
<keyword evidence="7" id="KW-0175">Coiled coil</keyword>
<evidence type="ECO:0000256" key="1">
    <source>
        <dbReference type="ARBA" id="ARBA00004123"/>
    </source>
</evidence>
<feature type="domain" description="BZIP" evidence="9">
    <location>
        <begin position="142"/>
        <end position="205"/>
    </location>
</feature>
<evidence type="ECO:0000256" key="2">
    <source>
        <dbReference type="ARBA" id="ARBA00006079"/>
    </source>
</evidence>
<evidence type="ECO:0000256" key="3">
    <source>
        <dbReference type="ARBA" id="ARBA00023015"/>
    </source>
</evidence>
<accession>A0ABD2XAD2</accession>
<dbReference type="GO" id="GO:0005634">
    <property type="term" value="C:nucleus"/>
    <property type="evidence" value="ECO:0007669"/>
    <property type="project" value="UniProtKB-SubCell"/>
</dbReference>
<dbReference type="AlphaFoldDB" id="A0ABD2XAD2"/>
<dbReference type="EMBL" id="JBJJXI010000041">
    <property type="protein sequence ID" value="KAL3402004.1"/>
    <property type="molecule type" value="Genomic_DNA"/>
</dbReference>
<evidence type="ECO:0000256" key="8">
    <source>
        <dbReference type="SAM" id="MobiDB-lite"/>
    </source>
</evidence>
<dbReference type="PROSITE" id="PS50217">
    <property type="entry name" value="BZIP"/>
    <property type="match status" value="1"/>
</dbReference>
<keyword evidence="6" id="KW-0539">Nucleus</keyword>
<dbReference type="Pfam" id="PF07716">
    <property type="entry name" value="bZIP_2"/>
    <property type="match status" value="1"/>
</dbReference>
<evidence type="ECO:0000313" key="11">
    <source>
        <dbReference type="Proteomes" id="UP001627154"/>
    </source>
</evidence>
<dbReference type="Gene3D" id="1.20.5.170">
    <property type="match status" value="1"/>
</dbReference>
<evidence type="ECO:0000256" key="6">
    <source>
        <dbReference type="ARBA" id="ARBA00023242"/>
    </source>
</evidence>
<evidence type="ECO:0000256" key="5">
    <source>
        <dbReference type="ARBA" id="ARBA00023163"/>
    </source>
</evidence>
<comment type="subcellular location">
    <subcellularLocation>
        <location evidence="1">Nucleus</location>
    </subcellularLocation>
</comment>
<dbReference type="PANTHER" id="PTHR11988:SF55">
    <property type="entry name" value="BZIP DOMAIN-CONTAINING PROTEIN"/>
    <property type="match status" value="1"/>
</dbReference>
<sequence>MESPSTSGIADANFTDVFSTLHLLRNYNGFLSSQSDNQMYGTRPHSDLNPSESKMVASRAMLSRGDMTLSPLSSSTSFTLSGLFQPPLLSSVQPLIPTVALCPSFSNANAAAAFIENAVISSIQQPKRHRSEKTPIPDEQKDEKYYERRKRNNEAAKKSRDARRIREDQIALRATMLEHENAILRAQLVAMREECQLLRQMLIKQRMPPLVQSTCDYQLNVRENPPTISLLTPSTPTSSSVKG</sequence>
<keyword evidence="5" id="KW-0804">Transcription</keyword>
<evidence type="ECO:0000256" key="7">
    <source>
        <dbReference type="SAM" id="Coils"/>
    </source>
</evidence>
<gene>
    <name evidence="10" type="ORF">TKK_005007</name>
</gene>
<evidence type="ECO:0000259" key="9">
    <source>
        <dbReference type="PROSITE" id="PS50217"/>
    </source>
</evidence>
<evidence type="ECO:0000256" key="4">
    <source>
        <dbReference type="ARBA" id="ARBA00023125"/>
    </source>
</evidence>
<dbReference type="FunFam" id="1.20.5.170:FF:000025">
    <property type="entry name" value="nuclear factor interleukin-3-regulated protein-like"/>
    <property type="match status" value="1"/>
</dbReference>
<keyword evidence="4" id="KW-0238">DNA-binding</keyword>
<organism evidence="10 11">
    <name type="scientific">Trichogramma kaykai</name>
    <dbReference type="NCBI Taxonomy" id="54128"/>
    <lineage>
        <taxon>Eukaryota</taxon>
        <taxon>Metazoa</taxon>
        <taxon>Ecdysozoa</taxon>
        <taxon>Arthropoda</taxon>
        <taxon>Hexapoda</taxon>
        <taxon>Insecta</taxon>
        <taxon>Pterygota</taxon>
        <taxon>Neoptera</taxon>
        <taxon>Endopterygota</taxon>
        <taxon>Hymenoptera</taxon>
        <taxon>Apocrita</taxon>
        <taxon>Proctotrupomorpha</taxon>
        <taxon>Chalcidoidea</taxon>
        <taxon>Trichogrammatidae</taxon>
        <taxon>Trichogramma</taxon>
    </lineage>
</organism>
<keyword evidence="11" id="KW-1185">Reference proteome</keyword>
<comment type="caution">
    <text evidence="10">The sequence shown here is derived from an EMBL/GenBank/DDBJ whole genome shotgun (WGS) entry which is preliminary data.</text>
</comment>
<dbReference type="SMART" id="SM00338">
    <property type="entry name" value="BRLZ"/>
    <property type="match status" value="1"/>
</dbReference>
<dbReference type="InterPro" id="IPR046347">
    <property type="entry name" value="bZIP_sf"/>
</dbReference>
<keyword evidence="3" id="KW-0805">Transcription regulation</keyword>
<dbReference type="SUPFAM" id="SSF57959">
    <property type="entry name" value="Leucine zipper domain"/>
    <property type="match status" value="1"/>
</dbReference>